<evidence type="ECO:0000313" key="3">
    <source>
        <dbReference type="Proteomes" id="UP000215155"/>
    </source>
</evidence>
<dbReference type="Gene3D" id="1.10.10.60">
    <property type="entry name" value="Homeodomain-like"/>
    <property type="match status" value="1"/>
</dbReference>
<dbReference type="SUPFAM" id="SSF88659">
    <property type="entry name" value="Sigma3 and sigma4 domains of RNA polymerase sigma factors"/>
    <property type="match status" value="1"/>
</dbReference>
<dbReference type="Pfam" id="PF08011">
    <property type="entry name" value="PDDEXK_9"/>
    <property type="match status" value="1"/>
</dbReference>
<dbReference type="Pfam" id="PF09820">
    <property type="entry name" value="AAA-ATPase_like"/>
    <property type="match status" value="1"/>
</dbReference>
<accession>A0AA91YW04</accession>
<organism evidence="2 3">
    <name type="scientific">Segatella copri</name>
    <dbReference type="NCBI Taxonomy" id="165179"/>
    <lineage>
        <taxon>Bacteria</taxon>
        <taxon>Pseudomonadati</taxon>
        <taxon>Bacteroidota</taxon>
        <taxon>Bacteroidia</taxon>
        <taxon>Bacteroidales</taxon>
        <taxon>Prevotellaceae</taxon>
        <taxon>Segatella</taxon>
    </lineage>
</organism>
<dbReference type="PANTHER" id="PTHR34825:SF1">
    <property type="entry name" value="AAA-ATPASE-LIKE DOMAIN-CONTAINING PROTEIN"/>
    <property type="match status" value="1"/>
</dbReference>
<dbReference type="InterPro" id="IPR018631">
    <property type="entry name" value="AAA-ATPase-like_dom"/>
</dbReference>
<dbReference type="InterPro" id="IPR027417">
    <property type="entry name" value="P-loop_NTPase"/>
</dbReference>
<protein>
    <recommendedName>
        <fullName evidence="1">AAA-ATPase-like domain-containing protein</fullName>
    </recommendedName>
</protein>
<gene>
    <name evidence="2" type="ORF">CFT61_14255</name>
</gene>
<dbReference type="RefSeq" id="WP_089545054.1">
    <property type="nucleotide sequence ID" value="NZ_DAWCZU010000011.1"/>
</dbReference>
<comment type="caution">
    <text evidence="2">The sequence shown here is derived from an EMBL/GenBank/DDBJ whole genome shotgun (WGS) entry which is preliminary data.</text>
</comment>
<reference evidence="2 3" key="1">
    <citation type="submission" date="2017-07" db="EMBL/GenBank/DDBJ databases">
        <title>Draft genome sequence of Prevotella copri isolated from the gut of healthy adult Indian.</title>
        <authorList>
            <person name="Das B."/>
            <person name="Bag S."/>
            <person name="Ghosh T.S."/>
        </authorList>
    </citation>
    <scope>NUCLEOTIDE SEQUENCE [LARGE SCALE GENOMIC DNA]</scope>
    <source>
        <strain evidence="2 3">Indica</strain>
    </source>
</reference>
<dbReference type="Proteomes" id="UP000215155">
    <property type="component" value="Unassembled WGS sequence"/>
</dbReference>
<dbReference type="InterPro" id="IPR013324">
    <property type="entry name" value="RNA_pol_sigma_r3/r4-like"/>
</dbReference>
<dbReference type="InterPro" id="IPR012547">
    <property type="entry name" value="PDDEXK_9"/>
</dbReference>
<proteinExistence type="predicted"/>
<evidence type="ECO:0000259" key="1">
    <source>
        <dbReference type="Pfam" id="PF09820"/>
    </source>
</evidence>
<sequence length="598" mass="68861">MVERIYPVGIQTFSDIIKRGCVYVDKTDLIYKLTKKYKYVFLSRPRRFGKSLLSTTLHSYFAGEKDLFKGLAIEGLEKDWTEYPVLHFDMSTFKNCNLKDLQSKFNYKLSEYESIWGNNPESETPGDRFKNLIISAKEQTGKPVIIIIDEYDAPLLDVLHNEDRLSEIRTVIQEFYAPIKANDEYIRFAFITGITKFSQLSIFSAINNLANISMDPEFAAICGITKEELTTTLNQDIELMAEHNGVSKEEMARMLQENYDGYHFTRNSPDIFNPFSLMRALASGEIEDYWFASGTSTYLINQMQRFKTDVTELDNVFAFSSSFDRPTEKMTDALPLLYQSGYLTIKDYDPLTKGYFLGIPNKEVRAGLMENLLPLYTNLSDGTSLGFAARFYQALVYGNIDKAMTLMKSYFASIPYPEGGKDVLADMQKNEYYYETVFYIMLSMMNIAVLTQVKSCRGRADAVMFSPHTIFVFEIKINKPAKEALAQIDEKGYMVPFEADERKLVKIGISFSTETRTIEDWEYRILDKASTKPTLKKAYSVEEKRKEHGNAYLPWEKEADDILIKFYNEGKKIKEIAEIMERSRGAIYSRLKKLGIIN</sequence>
<evidence type="ECO:0000313" key="2">
    <source>
        <dbReference type="EMBL" id="OXL42852.1"/>
    </source>
</evidence>
<dbReference type="EMBL" id="NMPZ01000030">
    <property type="protein sequence ID" value="OXL42852.1"/>
    <property type="molecule type" value="Genomic_DNA"/>
</dbReference>
<dbReference type="AlphaFoldDB" id="A0AA91YW04"/>
<name>A0AA91YW04_9BACT</name>
<feature type="domain" description="AAA-ATPase-like" evidence="1">
    <location>
        <begin position="7"/>
        <end position="203"/>
    </location>
</feature>
<dbReference type="SUPFAM" id="SSF52540">
    <property type="entry name" value="P-loop containing nucleoside triphosphate hydrolases"/>
    <property type="match status" value="1"/>
</dbReference>
<dbReference type="PANTHER" id="PTHR34825">
    <property type="entry name" value="CONSERVED PROTEIN, WITH A WEAK D-GALACTARATE DEHYDRATASE/ALTRONATE HYDROLASE DOMAIN"/>
    <property type="match status" value="1"/>
</dbReference>